<evidence type="ECO:0000256" key="8">
    <source>
        <dbReference type="ARBA" id="ARBA00023125"/>
    </source>
</evidence>
<accession>A0A0L7LPE2</accession>
<dbReference type="SMART" id="SM00980">
    <property type="entry name" value="THAP"/>
    <property type="match status" value="1"/>
</dbReference>
<evidence type="ECO:0000256" key="3">
    <source>
        <dbReference type="ARBA" id="ARBA00022723"/>
    </source>
</evidence>
<evidence type="ECO:0000256" key="7">
    <source>
        <dbReference type="ARBA" id="ARBA00023054"/>
    </source>
</evidence>
<dbReference type="InterPro" id="IPR026516">
    <property type="entry name" value="THAP1/10"/>
</dbReference>
<evidence type="ECO:0000256" key="4">
    <source>
        <dbReference type="ARBA" id="ARBA00022771"/>
    </source>
</evidence>
<comment type="subcellular location">
    <subcellularLocation>
        <location evidence="1">Nucleus</location>
        <location evidence="1">Nucleoplasm</location>
    </subcellularLocation>
</comment>
<evidence type="ECO:0000313" key="16">
    <source>
        <dbReference type="Proteomes" id="UP000037510"/>
    </source>
</evidence>
<dbReference type="Pfam" id="PF05485">
    <property type="entry name" value="THAP"/>
    <property type="match status" value="1"/>
</dbReference>
<dbReference type="Proteomes" id="UP000037510">
    <property type="component" value="Unassembled WGS sequence"/>
</dbReference>
<dbReference type="EMBL" id="JTDY01000415">
    <property type="protein sequence ID" value="KOB77295.1"/>
    <property type="molecule type" value="Genomic_DNA"/>
</dbReference>
<keyword evidence="6" id="KW-0805">Transcription regulation</keyword>
<feature type="region of interest" description="Disordered" evidence="13">
    <location>
        <begin position="1"/>
        <end position="20"/>
    </location>
</feature>
<dbReference type="Gene3D" id="6.20.210.20">
    <property type="entry name" value="THAP domain"/>
    <property type="match status" value="1"/>
</dbReference>
<evidence type="ECO:0000256" key="1">
    <source>
        <dbReference type="ARBA" id="ARBA00004642"/>
    </source>
</evidence>
<dbReference type="PROSITE" id="PS50950">
    <property type="entry name" value="ZF_THAP"/>
    <property type="match status" value="1"/>
</dbReference>
<proteinExistence type="inferred from homology"/>
<sequence length="343" mass="38839">MVNCAVPSCKNDSRRQTKQNSNVTFHRFPKNEELLRKWVDAIRRPDWEPTIRSFVCSVHFADSSMYFSKSGLRKLIQDAAPEFALENVQQTPKKRTKRSKVKSSKSIVPALSRSHPADDTRKRRQHYSLDNVKREHVDVSLPARFKKDKADAYSPRAADCPVKRKLKKRIMNLTKLSKRRRLRCNALYASLNRIRKKVTGMTRSLKEFQQKVSDHKELSLALEACGVSAAELFHGIGRKERTYSPEPQEEEDFFYSEIPEIPNDIESYVDTRMAPKKQITIYTMSVAGGGAEPEVEVEVKREEACAEPAFVDMEAAGAGGDSMLSGADGLRGPFEARGGTKEV</sequence>
<keyword evidence="3" id="KW-0479">Metal-binding</keyword>
<keyword evidence="5" id="KW-0862">Zinc</keyword>
<evidence type="ECO:0000256" key="2">
    <source>
        <dbReference type="ARBA" id="ARBA00006177"/>
    </source>
</evidence>
<dbReference type="GO" id="GO:0008270">
    <property type="term" value="F:zinc ion binding"/>
    <property type="evidence" value="ECO:0007669"/>
    <property type="project" value="UniProtKB-KW"/>
</dbReference>
<feature type="region of interest" description="Disordered" evidence="13">
    <location>
        <begin position="88"/>
        <end position="128"/>
    </location>
</feature>
<reference evidence="15 16" key="1">
    <citation type="journal article" date="2015" name="Genome Biol. Evol.">
        <title>The genome of winter moth (Operophtera brumata) provides a genomic perspective on sexual dimorphism and phenology.</title>
        <authorList>
            <person name="Derks M.F."/>
            <person name="Smit S."/>
            <person name="Salis L."/>
            <person name="Schijlen E."/>
            <person name="Bossers A."/>
            <person name="Mateman C."/>
            <person name="Pijl A.S."/>
            <person name="de Ridder D."/>
            <person name="Groenen M.A."/>
            <person name="Visser M.E."/>
            <person name="Megens H.J."/>
        </authorList>
    </citation>
    <scope>NUCLEOTIDE SEQUENCE [LARGE SCALE GENOMIC DNA]</scope>
    <source>
        <strain evidence="15">WM2013NL</strain>
        <tissue evidence="15">Head and thorax</tissue>
    </source>
</reference>
<dbReference type="InterPro" id="IPR006612">
    <property type="entry name" value="THAP_Znf"/>
</dbReference>
<evidence type="ECO:0000256" key="6">
    <source>
        <dbReference type="ARBA" id="ARBA00023015"/>
    </source>
</evidence>
<keyword evidence="7" id="KW-0175">Coiled coil</keyword>
<evidence type="ECO:0000259" key="14">
    <source>
        <dbReference type="PROSITE" id="PS50950"/>
    </source>
</evidence>
<evidence type="ECO:0000256" key="10">
    <source>
        <dbReference type="ARBA" id="ARBA00023242"/>
    </source>
</evidence>
<evidence type="ECO:0000313" key="15">
    <source>
        <dbReference type="EMBL" id="KOB77295.1"/>
    </source>
</evidence>
<keyword evidence="11" id="KW-0131">Cell cycle</keyword>
<organism evidence="15 16">
    <name type="scientific">Operophtera brumata</name>
    <name type="common">Winter moth</name>
    <name type="synonym">Phalaena brumata</name>
    <dbReference type="NCBI Taxonomy" id="104452"/>
    <lineage>
        <taxon>Eukaryota</taxon>
        <taxon>Metazoa</taxon>
        <taxon>Ecdysozoa</taxon>
        <taxon>Arthropoda</taxon>
        <taxon>Hexapoda</taxon>
        <taxon>Insecta</taxon>
        <taxon>Pterygota</taxon>
        <taxon>Neoptera</taxon>
        <taxon>Endopterygota</taxon>
        <taxon>Lepidoptera</taxon>
        <taxon>Glossata</taxon>
        <taxon>Ditrysia</taxon>
        <taxon>Geometroidea</taxon>
        <taxon>Geometridae</taxon>
        <taxon>Larentiinae</taxon>
        <taxon>Operophtera</taxon>
    </lineage>
</organism>
<keyword evidence="16" id="KW-1185">Reference proteome</keyword>
<dbReference type="PANTHER" id="PTHR46600:SF1">
    <property type="entry name" value="THAP DOMAIN-CONTAINING PROTEIN 1"/>
    <property type="match status" value="1"/>
</dbReference>
<keyword evidence="10" id="KW-0539">Nucleus</keyword>
<evidence type="ECO:0000256" key="5">
    <source>
        <dbReference type="ARBA" id="ARBA00022833"/>
    </source>
</evidence>
<feature type="domain" description="THAP-type" evidence="14">
    <location>
        <begin position="1"/>
        <end position="84"/>
    </location>
</feature>
<dbReference type="InterPro" id="IPR038441">
    <property type="entry name" value="THAP_Znf_sf"/>
</dbReference>
<evidence type="ECO:0000256" key="11">
    <source>
        <dbReference type="ARBA" id="ARBA00023306"/>
    </source>
</evidence>
<protein>
    <submittedName>
        <fullName evidence="15">THAP domain-containing protein 1</fullName>
    </submittedName>
</protein>
<dbReference type="SUPFAM" id="SSF57716">
    <property type="entry name" value="Glucocorticoid receptor-like (DNA-binding domain)"/>
    <property type="match status" value="1"/>
</dbReference>
<feature type="region of interest" description="Disordered" evidence="13">
    <location>
        <begin position="322"/>
        <end position="343"/>
    </location>
</feature>
<dbReference type="SMART" id="SM00692">
    <property type="entry name" value="DM3"/>
    <property type="match status" value="1"/>
</dbReference>
<keyword evidence="9" id="KW-0804">Transcription</keyword>
<comment type="similarity">
    <text evidence="2">Belongs to the THAP1 family.</text>
</comment>
<evidence type="ECO:0000256" key="9">
    <source>
        <dbReference type="ARBA" id="ARBA00023163"/>
    </source>
</evidence>
<name>A0A0L7LPE2_OPEBR</name>
<comment type="caution">
    <text evidence="15">The sequence shown here is derived from an EMBL/GenBank/DDBJ whole genome shotgun (WGS) entry which is preliminary data.</text>
</comment>
<evidence type="ECO:0000256" key="13">
    <source>
        <dbReference type="SAM" id="MobiDB-lite"/>
    </source>
</evidence>
<dbReference type="GO" id="GO:0005654">
    <property type="term" value="C:nucleoplasm"/>
    <property type="evidence" value="ECO:0007669"/>
    <property type="project" value="UniProtKB-SubCell"/>
</dbReference>
<gene>
    <name evidence="15" type="ORF">OBRU01_04506</name>
</gene>
<evidence type="ECO:0000256" key="12">
    <source>
        <dbReference type="PROSITE-ProRule" id="PRU00309"/>
    </source>
</evidence>
<feature type="compositionally biased region" description="Basic residues" evidence="13">
    <location>
        <begin position="92"/>
        <end position="103"/>
    </location>
</feature>
<dbReference type="AlphaFoldDB" id="A0A0L7LPE2"/>
<keyword evidence="8 12" id="KW-0238">DNA-binding</keyword>
<dbReference type="GO" id="GO:0043565">
    <property type="term" value="F:sequence-specific DNA binding"/>
    <property type="evidence" value="ECO:0007669"/>
    <property type="project" value="InterPro"/>
</dbReference>
<dbReference type="PANTHER" id="PTHR46600">
    <property type="entry name" value="THAP DOMAIN-CONTAINING"/>
    <property type="match status" value="1"/>
</dbReference>
<keyword evidence="4 12" id="KW-0863">Zinc-finger</keyword>